<proteinExistence type="predicted"/>
<protein>
    <recommendedName>
        <fullName evidence="1">DUF4097 domain-containing protein</fullName>
    </recommendedName>
</protein>
<organism evidence="2 3">
    <name type="scientific">Oceanobacillus kimchii</name>
    <dbReference type="NCBI Taxonomy" id="746691"/>
    <lineage>
        <taxon>Bacteria</taxon>
        <taxon>Bacillati</taxon>
        <taxon>Bacillota</taxon>
        <taxon>Bacilli</taxon>
        <taxon>Bacillales</taxon>
        <taxon>Bacillaceae</taxon>
        <taxon>Oceanobacillus</taxon>
    </lineage>
</organism>
<comment type="caution">
    <text evidence="2">The sequence shown here is derived from an EMBL/GenBank/DDBJ whole genome shotgun (WGS) entry which is preliminary data.</text>
</comment>
<dbReference type="Proteomes" id="UP001275436">
    <property type="component" value="Unassembled WGS sequence"/>
</dbReference>
<dbReference type="Gene3D" id="2.160.20.120">
    <property type="match status" value="1"/>
</dbReference>
<name>A0ABQ5TFD3_9BACI</name>
<keyword evidence="3" id="KW-1185">Reference proteome</keyword>
<feature type="domain" description="DUF4097" evidence="1">
    <location>
        <begin position="21"/>
        <end position="196"/>
    </location>
</feature>
<reference evidence="2 3" key="1">
    <citation type="submission" date="2023-02" db="EMBL/GenBank/DDBJ databases">
        <title>Oceanobacillus kimchii IFOP_LL358 isolated form Alexandrium catenella lab strain.</title>
        <authorList>
            <person name="Gajardo G."/>
            <person name="Ueki S."/>
            <person name="Maruyama F."/>
        </authorList>
    </citation>
    <scope>NUCLEOTIDE SEQUENCE [LARGE SCALE GENOMIC DNA]</scope>
    <source>
        <strain evidence="2 3">IFOP_LL358</strain>
    </source>
</reference>
<sequence length="247" mass="26928">MIGRNGAMELITKVIKCNDVKKIQMDISVSNIIVEPYEGNDIELTYTQKIDKPLWDIHVQEGILSIHLQHKTTIIRRTEDYKLKIKLPREFILDGSINNGVGHIRFTELTIGEFSIQLGSGGIHCEKVEANDLSINVGAGHLQLQHIHATNLDAQTGTGSISTKDLKGNADLNSGVGNINIALEKDSNIKLDLSTGIGKVIKDGWSESSPSIGNTSILQGEEEYCIYAVTGVGNIKVHKESETVGNS</sequence>
<dbReference type="EMBL" id="BSKO01000001">
    <property type="protein sequence ID" value="GLO64832.1"/>
    <property type="molecule type" value="Genomic_DNA"/>
</dbReference>
<dbReference type="Pfam" id="PF13349">
    <property type="entry name" value="DUF4097"/>
    <property type="match status" value="1"/>
</dbReference>
<dbReference type="InterPro" id="IPR025164">
    <property type="entry name" value="Toastrack_DUF4097"/>
</dbReference>
<evidence type="ECO:0000313" key="3">
    <source>
        <dbReference type="Proteomes" id="UP001275436"/>
    </source>
</evidence>
<evidence type="ECO:0000313" key="2">
    <source>
        <dbReference type="EMBL" id="GLO64832.1"/>
    </source>
</evidence>
<accession>A0ABQ5TFD3</accession>
<evidence type="ECO:0000259" key="1">
    <source>
        <dbReference type="Pfam" id="PF13349"/>
    </source>
</evidence>
<gene>
    <name evidence="2" type="ORF">MACH08_06160</name>
</gene>
<dbReference type="RefSeq" id="WP_317957705.1">
    <property type="nucleotide sequence ID" value="NZ_BSKO01000001.1"/>
</dbReference>